<feature type="active site" evidence="7">
    <location>
        <position position="140"/>
    </location>
</feature>
<dbReference type="PANTHER" id="PTHR21581">
    <property type="entry name" value="D-ALANYL-D-ALANINE CARBOXYPEPTIDASE"/>
    <property type="match status" value="1"/>
</dbReference>
<dbReference type="HOGENOM" id="CLU_027070_8_1_6"/>
<dbReference type="InterPro" id="IPR012338">
    <property type="entry name" value="Beta-lactam/transpept-like"/>
</dbReference>
<dbReference type="PRINTS" id="PR00725">
    <property type="entry name" value="DADACBPTASE1"/>
</dbReference>
<evidence type="ECO:0000256" key="2">
    <source>
        <dbReference type="ARBA" id="ARBA00022729"/>
    </source>
</evidence>
<dbReference type="InterPro" id="IPR001967">
    <property type="entry name" value="Peptidase_S11_N"/>
</dbReference>
<organism evidence="12 13">
    <name type="scientific">Acinetobacter indicus CIP 110367</name>
    <dbReference type="NCBI Taxonomy" id="1341679"/>
    <lineage>
        <taxon>Bacteria</taxon>
        <taxon>Pseudomonadati</taxon>
        <taxon>Pseudomonadota</taxon>
        <taxon>Gammaproteobacteria</taxon>
        <taxon>Moraxellales</taxon>
        <taxon>Moraxellaceae</taxon>
        <taxon>Acinetobacter</taxon>
    </lineage>
</organism>
<protein>
    <recommendedName>
        <fullName evidence="11">Peptidase S11 D-alanyl-D-alanine carboxypeptidase A N-terminal domain-containing protein</fullName>
    </recommendedName>
</protein>
<evidence type="ECO:0000256" key="9">
    <source>
        <dbReference type="RuleBase" id="RU004016"/>
    </source>
</evidence>
<evidence type="ECO:0000259" key="11">
    <source>
        <dbReference type="Pfam" id="PF00768"/>
    </source>
</evidence>
<evidence type="ECO:0000313" key="13">
    <source>
        <dbReference type="Proteomes" id="UP000018415"/>
    </source>
</evidence>
<dbReference type="GO" id="GO:0071555">
    <property type="term" value="P:cell wall organization"/>
    <property type="evidence" value="ECO:0007669"/>
    <property type="project" value="UniProtKB-KW"/>
</dbReference>
<accession>V2UIU9</accession>
<comment type="similarity">
    <text evidence="1 9">Belongs to the peptidase S11 family.</text>
</comment>
<evidence type="ECO:0000256" key="10">
    <source>
        <dbReference type="SAM" id="SignalP"/>
    </source>
</evidence>
<name>V2UIU9_9GAMM</name>
<feature type="domain" description="Peptidase S11 D-alanyl-D-alanine carboxypeptidase A N-terminal" evidence="11">
    <location>
        <begin position="45"/>
        <end position="279"/>
    </location>
</feature>
<reference evidence="12 13" key="1">
    <citation type="submission" date="2013-10" db="EMBL/GenBank/DDBJ databases">
        <title>The Genome Sequence of Acinetobacter indicus CIP 110367.</title>
        <authorList>
            <consortium name="The Broad Institute Genomics Platform"/>
            <consortium name="The Broad Institute Genome Sequencing Center for Infectious Disease"/>
            <person name="Cerqueira G."/>
            <person name="Feldgarden M."/>
            <person name="Courvalin P."/>
            <person name="Grillot-Courvalin C."/>
            <person name="Clermont D."/>
            <person name="Rocha E."/>
            <person name="Yoon E.-J."/>
            <person name="Nemec A."/>
            <person name="Young S.K."/>
            <person name="Zeng Q."/>
            <person name="Gargeya S."/>
            <person name="Fitzgerald M."/>
            <person name="Abouelleil A."/>
            <person name="Alvarado L."/>
            <person name="Berlin A.M."/>
            <person name="Chapman S.B."/>
            <person name="Gainer-Dewar J."/>
            <person name="Goldberg J."/>
            <person name="Gnerre S."/>
            <person name="Griggs A."/>
            <person name="Gujja S."/>
            <person name="Hansen M."/>
            <person name="Howarth C."/>
            <person name="Imamovic A."/>
            <person name="Ireland A."/>
            <person name="Larimer J."/>
            <person name="McCowan C."/>
            <person name="Murphy C."/>
            <person name="Pearson M."/>
            <person name="Poon T.W."/>
            <person name="Priest M."/>
            <person name="Roberts A."/>
            <person name="Saif S."/>
            <person name="Shea T."/>
            <person name="Sykes S."/>
            <person name="Wortman J."/>
            <person name="Nusbaum C."/>
            <person name="Birren B."/>
        </authorList>
    </citation>
    <scope>NUCLEOTIDE SEQUENCE [LARGE SCALE GENOMIC DNA]</scope>
    <source>
        <strain evidence="12 13">CIP 110367</strain>
    </source>
</reference>
<proteinExistence type="inferred from homology"/>
<keyword evidence="2 10" id="KW-0732">Signal</keyword>
<evidence type="ECO:0000256" key="3">
    <source>
        <dbReference type="ARBA" id="ARBA00022801"/>
    </source>
</evidence>
<keyword evidence="6" id="KW-0961">Cell wall biogenesis/degradation</keyword>
<dbReference type="SUPFAM" id="SSF56601">
    <property type="entry name" value="beta-lactamase/transpeptidase-like"/>
    <property type="match status" value="1"/>
</dbReference>
<dbReference type="InterPro" id="IPR018044">
    <property type="entry name" value="Peptidase_S11"/>
</dbReference>
<evidence type="ECO:0000256" key="7">
    <source>
        <dbReference type="PIRSR" id="PIRSR618044-1"/>
    </source>
</evidence>
<comment type="caution">
    <text evidence="12">The sequence shown here is derived from an EMBL/GenBank/DDBJ whole genome shotgun (WGS) entry which is preliminary data.</text>
</comment>
<keyword evidence="4" id="KW-0133">Cell shape</keyword>
<dbReference type="EMBL" id="AYET01000002">
    <property type="protein sequence ID" value="ESK48555.1"/>
    <property type="molecule type" value="Genomic_DNA"/>
</dbReference>
<dbReference type="AlphaFoldDB" id="V2UIU9"/>
<evidence type="ECO:0000256" key="1">
    <source>
        <dbReference type="ARBA" id="ARBA00007164"/>
    </source>
</evidence>
<gene>
    <name evidence="12" type="ORF">P253_01200</name>
</gene>
<evidence type="ECO:0000313" key="12">
    <source>
        <dbReference type="EMBL" id="ESK48555.1"/>
    </source>
</evidence>
<feature type="chain" id="PRO_5004710402" description="Peptidase S11 D-alanyl-D-alanine carboxypeptidase A N-terminal domain-containing protein" evidence="10">
    <location>
        <begin position="40"/>
        <end position="454"/>
    </location>
</feature>
<dbReference type="GO" id="GO:0006508">
    <property type="term" value="P:proteolysis"/>
    <property type="evidence" value="ECO:0007669"/>
    <property type="project" value="InterPro"/>
</dbReference>
<dbReference type="GO" id="GO:0008360">
    <property type="term" value="P:regulation of cell shape"/>
    <property type="evidence" value="ECO:0007669"/>
    <property type="project" value="UniProtKB-KW"/>
</dbReference>
<dbReference type="GO" id="GO:0009252">
    <property type="term" value="P:peptidoglycan biosynthetic process"/>
    <property type="evidence" value="ECO:0007669"/>
    <property type="project" value="UniProtKB-KW"/>
</dbReference>
<keyword evidence="5" id="KW-0573">Peptidoglycan synthesis</keyword>
<evidence type="ECO:0000256" key="6">
    <source>
        <dbReference type="ARBA" id="ARBA00023316"/>
    </source>
</evidence>
<dbReference type="PANTHER" id="PTHR21581:SF6">
    <property type="entry name" value="TRAFFICKING PROTEIN PARTICLE COMPLEX SUBUNIT 12"/>
    <property type="match status" value="1"/>
</dbReference>
<feature type="binding site" evidence="8">
    <location>
        <position position="242"/>
    </location>
    <ligand>
        <name>substrate</name>
    </ligand>
</feature>
<evidence type="ECO:0000256" key="8">
    <source>
        <dbReference type="PIRSR" id="PIRSR618044-2"/>
    </source>
</evidence>
<feature type="active site" description="Proton acceptor" evidence="7">
    <location>
        <position position="81"/>
    </location>
</feature>
<sequence>MPKIFMFMTNGLVKKGIPLKRVIYLIALLCWLCSSLAHATLLSFNPETVEAEAWTVLDPQSGQVIAEHNSQIQRAPASLTKMMVAYIVLKDIQAGKLNVADVLTATSVVKQVMWDESQMYLKEGEQISVDQLLAGLIVMSANDAALTLAERISGSVPQFVARMNQEAQALGMQHTHFQNPAGITMPEHYSTAADLARLAQAVVNDTPDYLAYSKQTSFTYNQRYHRATNILLKQDPTVDGLKTGYTRAAGYNLALTANRLTQNFDDPNRRLIVVVLGAKSAFKRAEIAQQLMNISYAYTRNEVALKNKQLIAELPVVKSTLKMFKVEVQQPKIVTTSLYGENSAIDLKQFDVTQQRLFVNDTFGQTRLIEPLTQTETHLNVELKEKLLTAPLAQVMQLATVHVYQNNRLINTIHLEEEVHIAEASLFEKLLIWLKSLFSFSSKDETAAKTYPLV</sequence>
<keyword evidence="13" id="KW-1185">Reference proteome</keyword>
<dbReference type="Gene3D" id="3.40.710.10">
    <property type="entry name" value="DD-peptidase/beta-lactamase superfamily"/>
    <property type="match status" value="1"/>
</dbReference>
<dbReference type="Proteomes" id="UP000018415">
    <property type="component" value="Unassembled WGS sequence"/>
</dbReference>
<feature type="active site" description="Acyl-ester intermediate" evidence="7">
    <location>
        <position position="78"/>
    </location>
</feature>
<evidence type="ECO:0000256" key="4">
    <source>
        <dbReference type="ARBA" id="ARBA00022960"/>
    </source>
</evidence>
<dbReference type="Pfam" id="PF00768">
    <property type="entry name" value="Peptidase_S11"/>
    <property type="match status" value="1"/>
</dbReference>
<dbReference type="GO" id="GO:0009002">
    <property type="term" value="F:serine-type D-Ala-D-Ala carboxypeptidase activity"/>
    <property type="evidence" value="ECO:0007669"/>
    <property type="project" value="InterPro"/>
</dbReference>
<dbReference type="PATRIC" id="fig|1341679.3.peg.1185"/>
<feature type="signal peptide" evidence="10">
    <location>
        <begin position="1"/>
        <end position="39"/>
    </location>
</feature>
<evidence type="ECO:0000256" key="5">
    <source>
        <dbReference type="ARBA" id="ARBA00022984"/>
    </source>
</evidence>
<keyword evidence="3" id="KW-0378">Hydrolase</keyword>
<dbReference type="eggNOG" id="COG1686">
    <property type="taxonomic scope" value="Bacteria"/>
</dbReference>